<dbReference type="Proteomes" id="UP001320876">
    <property type="component" value="Unassembled WGS sequence"/>
</dbReference>
<evidence type="ECO:0000313" key="2">
    <source>
        <dbReference type="Proteomes" id="UP001320876"/>
    </source>
</evidence>
<protein>
    <submittedName>
        <fullName evidence="1">Uncharacterized protein</fullName>
    </submittedName>
</protein>
<sequence>MLTKLKDIAQGLLYGEEVKPWTEVSISPDGKQSVRVSLHRRKDGPEVVWLRFSDHRFPGRTVNHIGLSGLAPGVVRDWFATASRVAEDGSGAVVKLPFAIRMGVRFNHGIRTVKLLAELHEPEKTVHLLHAAEDKNGKMQAIYRRSSPGDEDYYVFPLEGLRGLESLLSTWSDELG</sequence>
<reference evidence="1 2" key="1">
    <citation type="submission" date="2022-10" db="EMBL/GenBank/DDBJ databases">
        <title>Luteolibacter arcticus strain CCTCC AB 2014275, whole genome shotgun sequencing project.</title>
        <authorList>
            <person name="Zhao G."/>
            <person name="Shen L."/>
        </authorList>
    </citation>
    <scope>NUCLEOTIDE SEQUENCE [LARGE SCALE GENOMIC DNA]</scope>
    <source>
        <strain evidence="1 2">CCTCC AB 2014275</strain>
    </source>
</reference>
<organism evidence="1 2">
    <name type="scientific">Luteolibacter arcticus</name>
    <dbReference type="NCBI Taxonomy" id="1581411"/>
    <lineage>
        <taxon>Bacteria</taxon>
        <taxon>Pseudomonadati</taxon>
        <taxon>Verrucomicrobiota</taxon>
        <taxon>Verrucomicrobiia</taxon>
        <taxon>Verrucomicrobiales</taxon>
        <taxon>Verrucomicrobiaceae</taxon>
        <taxon>Luteolibacter</taxon>
    </lineage>
</organism>
<proteinExistence type="predicted"/>
<comment type="caution">
    <text evidence="1">The sequence shown here is derived from an EMBL/GenBank/DDBJ whole genome shotgun (WGS) entry which is preliminary data.</text>
</comment>
<name>A0ABT3GPD7_9BACT</name>
<dbReference type="EMBL" id="JAPDDT010000014">
    <property type="protein sequence ID" value="MCW1925380.1"/>
    <property type="molecule type" value="Genomic_DNA"/>
</dbReference>
<keyword evidence="2" id="KW-1185">Reference proteome</keyword>
<gene>
    <name evidence="1" type="ORF">OKA05_22660</name>
</gene>
<dbReference type="RefSeq" id="WP_264489488.1">
    <property type="nucleotide sequence ID" value="NZ_JAPDDT010000014.1"/>
</dbReference>
<accession>A0ABT3GPD7</accession>
<evidence type="ECO:0000313" key="1">
    <source>
        <dbReference type="EMBL" id="MCW1925380.1"/>
    </source>
</evidence>